<feature type="compositionally biased region" description="Basic and acidic residues" evidence="2">
    <location>
        <begin position="164"/>
        <end position="182"/>
    </location>
</feature>
<proteinExistence type="predicted"/>
<feature type="region of interest" description="Disordered" evidence="2">
    <location>
        <begin position="345"/>
        <end position="365"/>
    </location>
</feature>
<dbReference type="PROSITE" id="PS50157">
    <property type="entry name" value="ZINC_FINGER_C2H2_2"/>
    <property type="match status" value="2"/>
</dbReference>
<dbReference type="Gene3D" id="3.30.160.60">
    <property type="entry name" value="Classic Zinc Finger"/>
    <property type="match status" value="1"/>
</dbReference>
<evidence type="ECO:0000313" key="4">
    <source>
        <dbReference type="EMBL" id="KAJ6218091.1"/>
    </source>
</evidence>
<dbReference type="EMBL" id="JAPWDV010000003">
    <property type="protein sequence ID" value="KAJ6218091.1"/>
    <property type="molecule type" value="Genomic_DNA"/>
</dbReference>
<reference evidence="4" key="1">
    <citation type="submission" date="2022-12" db="EMBL/GenBank/DDBJ databases">
        <title>Genome assemblies of Blomia tropicalis.</title>
        <authorList>
            <person name="Cui Y."/>
        </authorList>
    </citation>
    <scope>NUCLEOTIDE SEQUENCE</scope>
    <source>
        <tissue evidence="4">Adult mites</tissue>
    </source>
</reference>
<feature type="region of interest" description="Disordered" evidence="2">
    <location>
        <begin position="115"/>
        <end position="185"/>
    </location>
</feature>
<feature type="domain" description="C2H2-type" evidence="3">
    <location>
        <begin position="498"/>
        <end position="525"/>
    </location>
</feature>
<keyword evidence="5" id="KW-1185">Reference proteome</keyword>
<dbReference type="SMART" id="SM00355">
    <property type="entry name" value="ZnF_C2H2"/>
    <property type="match status" value="2"/>
</dbReference>
<evidence type="ECO:0000259" key="3">
    <source>
        <dbReference type="PROSITE" id="PS50157"/>
    </source>
</evidence>
<sequence>MSSLTLLSDEPKYIIQNRCLKEMLTKCIEFKRILDHIFSDRRLKHIAALNDYELHFLKFRNVYETYRNAFSDQLEISIDRIDDVHLTSCGDSRCPFPECQKPKTFLLHDTEENGEDMENTWSLSSPNDDQLSTENQDKVDQKGYNGDESNSEESNDVTYSCDDSNGKDKETNVKNQETHSNEDDSMIQFASKILEKVSENNINPSEKSILHIDSKKDVNESNEPIESQNVANVSSVSDNQPLNELNETVVKSEHENSKPLAVLNHDESKERLQIEKNNEGITNENVNDQSSEYGVNSDHLNYCNRLLDDSSEQSSPLTTNIEASNEPKINQQPEKYVKMEIDNSLPPLLPNTTSKEDKIDDPSPEKRLKLENKAELSLKELDLLNSSQSISTTLTLSPQPTLSNEKKTVTLNIMPSVSKNVNIIGMSTEGNELKSEKLTQSTELKTENLNETNTIPSGSIRSVQPTETLTRCKVLDCKKQFAHPSEATEHYKNHGKLYKCSVCHGLFTSKPKVFDHFTVHNDKLRKLK</sequence>
<dbReference type="PROSITE" id="PS00028">
    <property type="entry name" value="ZINC_FINGER_C2H2_1"/>
    <property type="match status" value="2"/>
</dbReference>
<name>A0A9Q0RKV9_BLOTA</name>
<keyword evidence="1" id="KW-0862">Zinc</keyword>
<feature type="domain" description="C2H2-type" evidence="3">
    <location>
        <begin position="470"/>
        <end position="494"/>
    </location>
</feature>
<dbReference type="AlphaFoldDB" id="A0A9Q0RKV9"/>
<organism evidence="4 5">
    <name type="scientific">Blomia tropicalis</name>
    <name type="common">Mite</name>
    <dbReference type="NCBI Taxonomy" id="40697"/>
    <lineage>
        <taxon>Eukaryota</taxon>
        <taxon>Metazoa</taxon>
        <taxon>Ecdysozoa</taxon>
        <taxon>Arthropoda</taxon>
        <taxon>Chelicerata</taxon>
        <taxon>Arachnida</taxon>
        <taxon>Acari</taxon>
        <taxon>Acariformes</taxon>
        <taxon>Sarcoptiformes</taxon>
        <taxon>Astigmata</taxon>
        <taxon>Glycyphagoidea</taxon>
        <taxon>Echimyopodidae</taxon>
        <taxon>Blomia</taxon>
    </lineage>
</organism>
<gene>
    <name evidence="4" type="ORF">RDWZM_009248</name>
</gene>
<keyword evidence="1" id="KW-0863">Zinc-finger</keyword>
<evidence type="ECO:0000256" key="1">
    <source>
        <dbReference type="PROSITE-ProRule" id="PRU00042"/>
    </source>
</evidence>
<keyword evidence="1" id="KW-0479">Metal-binding</keyword>
<accession>A0A9Q0RKV9</accession>
<comment type="caution">
    <text evidence="4">The sequence shown here is derived from an EMBL/GenBank/DDBJ whole genome shotgun (WGS) entry which is preliminary data.</text>
</comment>
<protein>
    <recommendedName>
        <fullName evidence="3">C2H2-type domain-containing protein</fullName>
    </recommendedName>
</protein>
<evidence type="ECO:0000256" key="2">
    <source>
        <dbReference type="SAM" id="MobiDB-lite"/>
    </source>
</evidence>
<dbReference type="Proteomes" id="UP001142055">
    <property type="component" value="Chromosome 3"/>
</dbReference>
<feature type="compositionally biased region" description="Polar residues" evidence="2">
    <location>
        <begin position="119"/>
        <end position="134"/>
    </location>
</feature>
<feature type="compositionally biased region" description="Basic and acidic residues" evidence="2">
    <location>
        <begin position="354"/>
        <end position="365"/>
    </location>
</feature>
<dbReference type="InterPro" id="IPR013087">
    <property type="entry name" value="Znf_C2H2_type"/>
</dbReference>
<dbReference type="GO" id="GO:0008270">
    <property type="term" value="F:zinc ion binding"/>
    <property type="evidence" value="ECO:0007669"/>
    <property type="project" value="UniProtKB-KW"/>
</dbReference>
<evidence type="ECO:0000313" key="5">
    <source>
        <dbReference type="Proteomes" id="UP001142055"/>
    </source>
</evidence>